<sequence length="43" mass="4882">MTAVQKNGLHFNIFPTMLEAIGKESDNTLLYMTECVLFFISNV</sequence>
<evidence type="ECO:0000313" key="4">
    <source>
        <dbReference type="Proteomes" id="UP000429980"/>
    </source>
</evidence>
<comment type="caution">
    <text evidence="1">The sequence shown here is derived from an EMBL/GenBank/DDBJ whole genome shotgun (WGS) entry which is preliminary data.</text>
</comment>
<dbReference type="Proteomes" id="UP000429980">
    <property type="component" value="Unassembled WGS sequence"/>
</dbReference>
<reference evidence="2 4" key="2">
    <citation type="submission" date="2019-06" db="EMBL/GenBank/DDBJ databases">
        <title>Genome sequence analysis of &gt;100 Bacillus licheniformis strains suggests intrinsic resistance to this species.</title>
        <authorList>
            <person name="Wels M."/>
            <person name="Siezen R.J."/>
            <person name="Johansen E."/>
            <person name="Stuer-Lauridsen B."/>
            <person name="Bjerre K."/>
            <person name="Nielsen B.K.K."/>
        </authorList>
    </citation>
    <scope>NUCLEOTIDE SEQUENCE [LARGE SCALE GENOMIC DNA]</scope>
    <source>
        <strain evidence="2 4">BAC-15381</strain>
    </source>
</reference>
<proteinExistence type="predicted"/>
<name>A0A6I7U3B5_9BACI</name>
<dbReference type="EMBL" id="LKPO01000026">
    <property type="protein sequence ID" value="OLF87963.1"/>
    <property type="molecule type" value="Genomic_DNA"/>
</dbReference>
<gene>
    <name evidence="1" type="ORF">B4121_4415</name>
    <name evidence="2" type="ORF">CHCC15381_4801</name>
</gene>
<evidence type="ECO:0000313" key="3">
    <source>
        <dbReference type="Proteomes" id="UP000185604"/>
    </source>
</evidence>
<evidence type="ECO:0000313" key="1">
    <source>
        <dbReference type="EMBL" id="OLF87963.1"/>
    </source>
</evidence>
<protein>
    <submittedName>
        <fullName evidence="1">Uncharacterized protein</fullName>
    </submittedName>
</protein>
<dbReference type="AlphaFoldDB" id="A0A6I7U3B5"/>
<accession>A0A6I7U3B5</accession>
<reference evidence="1 3" key="1">
    <citation type="journal article" date="2016" name="Front. Microbiol.">
        <title>High-Level Heat Resistance of Spores of Bacillus amyloliquefaciens and Bacillus licheniformis Results from the Presence of a spoVA Operon in a Tn1546 Transposon.</title>
        <authorList>
            <person name="Berendsen E.M."/>
            <person name="Koning R.A."/>
            <person name="Boekhorst J."/>
            <person name="de Jong A."/>
            <person name="Kuipers O.P."/>
            <person name="Wells-Bennik M.H."/>
        </authorList>
    </citation>
    <scope>NUCLEOTIDE SEQUENCE [LARGE SCALE GENOMIC DNA]</scope>
    <source>
        <strain evidence="1 3">B4121</strain>
    </source>
</reference>
<organism evidence="1 3">
    <name type="scientific">Bacillus paralicheniformis</name>
    <dbReference type="NCBI Taxonomy" id="1648923"/>
    <lineage>
        <taxon>Bacteria</taxon>
        <taxon>Bacillati</taxon>
        <taxon>Bacillota</taxon>
        <taxon>Bacilli</taxon>
        <taxon>Bacillales</taxon>
        <taxon>Bacillaceae</taxon>
        <taxon>Bacillus</taxon>
    </lineage>
</organism>
<evidence type="ECO:0000313" key="2">
    <source>
        <dbReference type="EMBL" id="TWL42193.1"/>
    </source>
</evidence>
<keyword evidence="4" id="KW-1185">Reference proteome</keyword>
<dbReference type="EMBL" id="NILF01000021">
    <property type="protein sequence ID" value="TWL42193.1"/>
    <property type="molecule type" value="Genomic_DNA"/>
</dbReference>
<dbReference type="Proteomes" id="UP000185604">
    <property type="component" value="Unassembled WGS sequence"/>
</dbReference>